<accession>A0A0D2BCN3</accession>
<dbReference type="HOGENOM" id="CLU_029061_2_1_1"/>
<dbReference type="OrthoDB" id="5973539at2759"/>
<dbReference type="EMBL" id="KN847529">
    <property type="protein sequence ID" value="KIW09149.1"/>
    <property type="molecule type" value="Genomic_DNA"/>
</dbReference>
<dbReference type="Proteomes" id="UP000053259">
    <property type="component" value="Unassembled WGS sequence"/>
</dbReference>
<comment type="cofactor">
    <cofactor evidence="1">
        <name>pyruvate</name>
        <dbReference type="ChEBI" id="CHEBI:15361"/>
    </cofactor>
</comment>
<keyword evidence="8" id="KW-0456">Lyase</keyword>
<evidence type="ECO:0000256" key="1">
    <source>
        <dbReference type="ARBA" id="ARBA00001928"/>
    </source>
</evidence>
<sequence length="387" mass="42619">MAHPHFTDEQLKGAAFNATSAALVEITDQATRDHSQDPQSHIHRPADHPQAHGLLHKFMPKETAEKLESHLHMGNYVITDRAKGTKEFEAMSIYVRLGMHLLYYGSLQADVLHTQRVKELLKEQSVKMGAKYDDPASKAHIVPFIESFNLQASMAEMVKPDPDSYATFNEFFAREIRPDARPPAEKGNEAVVSSPADCRLTAFPTIDLATKYWIKGFGFTLEKLLGSAEAAKLFDGGSLVIARLAPQDYHRWHAPTSGTVTSVTDIDGTYYTVNPQAINEASTLDVFCENRRSVMMLKSKFDGSPFALVAVGAMLVGSIKYVNDTNKEGKVLERGECVGAFYYGGSTVVALYPKGAVEYDADIVKASTEEQCETLVKVGEKIGTYVS</sequence>
<evidence type="ECO:0000256" key="6">
    <source>
        <dbReference type="ARBA" id="ARBA00023098"/>
    </source>
</evidence>
<evidence type="ECO:0000256" key="5">
    <source>
        <dbReference type="ARBA" id="ARBA00022793"/>
    </source>
</evidence>
<keyword evidence="5" id="KW-0210">Decarboxylase</keyword>
<dbReference type="STRING" id="253628.A0A0D2BCN3"/>
<keyword evidence="10" id="KW-0670">Pyruvate</keyword>
<dbReference type="VEuPathDB" id="FungiDB:PV09_00085"/>
<reference evidence="12 13" key="1">
    <citation type="submission" date="2015-01" db="EMBL/GenBank/DDBJ databases">
        <title>The Genome Sequence of Ochroconis gallopava CBS43764.</title>
        <authorList>
            <consortium name="The Broad Institute Genomics Platform"/>
            <person name="Cuomo C."/>
            <person name="de Hoog S."/>
            <person name="Gorbushina A."/>
            <person name="Stielow B."/>
            <person name="Teixiera M."/>
            <person name="Abouelleil A."/>
            <person name="Chapman S.B."/>
            <person name="Priest M."/>
            <person name="Young S.K."/>
            <person name="Wortman J."/>
            <person name="Nusbaum C."/>
            <person name="Birren B."/>
        </authorList>
    </citation>
    <scope>NUCLEOTIDE SEQUENCE [LARGE SCALE GENOMIC DNA]</scope>
    <source>
        <strain evidence="12 13">CBS 43764</strain>
    </source>
</reference>
<keyword evidence="9" id="KW-1208">Phospholipid metabolism</keyword>
<dbReference type="GO" id="GO:0004609">
    <property type="term" value="F:phosphatidylserine decarboxylase activity"/>
    <property type="evidence" value="ECO:0007669"/>
    <property type="project" value="UniProtKB-EC"/>
</dbReference>
<dbReference type="PANTHER" id="PTHR10067:SF17">
    <property type="entry name" value="PHOSPHATIDYLSERINE DECARBOXYLASE PROENZYME 2"/>
    <property type="match status" value="1"/>
</dbReference>
<evidence type="ECO:0000313" key="13">
    <source>
        <dbReference type="Proteomes" id="UP000053259"/>
    </source>
</evidence>
<keyword evidence="7" id="KW-0594">Phospholipid biosynthesis</keyword>
<evidence type="ECO:0000256" key="10">
    <source>
        <dbReference type="ARBA" id="ARBA00023317"/>
    </source>
</evidence>
<evidence type="ECO:0000256" key="4">
    <source>
        <dbReference type="ARBA" id="ARBA00022516"/>
    </source>
</evidence>
<dbReference type="GO" id="GO:0006646">
    <property type="term" value="P:phosphatidylethanolamine biosynthetic process"/>
    <property type="evidence" value="ECO:0007669"/>
    <property type="project" value="UniProtKB-UniPathway"/>
</dbReference>
<evidence type="ECO:0000256" key="9">
    <source>
        <dbReference type="ARBA" id="ARBA00023264"/>
    </source>
</evidence>
<dbReference type="AlphaFoldDB" id="A0A0D2BCN3"/>
<dbReference type="InterPro" id="IPR033177">
    <property type="entry name" value="PSD-B"/>
</dbReference>
<comment type="pathway">
    <text evidence="11">Phospholipid metabolism; phosphatidylethanolamine biosynthesis.</text>
</comment>
<evidence type="ECO:0000256" key="7">
    <source>
        <dbReference type="ARBA" id="ARBA00023209"/>
    </source>
</evidence>
<protein>
    <recommendedName>
        <fullName evidence="3">phosphatidylserine decarboxylase</fullName>
        <ecNumber evidence="3">4.1.1.65</ecNumber>
    </recommendedName>
</protein>
<keyword evidence="13" id="KW-1185">Reference proteome</keyword>
<dbReference type="UniPathway" id="UPA00558"/>
<gene>
    <name evidence="12" type="ORF">PV09_00085</name>
</gene>
<dbReference type="PANTHER" id="PTHR10067">
    <property type="entry name" value="PHOSPHATIDYLSERINE DECARBOXYLASE"/>
    <property type="match status" value="1"/>
</dbReference>
<dbReference type="RefSeq" id="XP_016219018.1">
    <property type="nucleotide sequence ID" value="XM_016352761.1"/>
</dbReference>
<dbReference type="InParanoid" id="A0A0D2BCN3"/>
<keyword evidence="4" id="KW-0444">Lipid biosynthesis</keyword>
<organism evidence="12 13">
    <name type="scientific">Verruconis gallopava</name>
    <dbReference type="NCBI Taxonomy" id="253628"/>
    <lineage>
        <taxon>Eukaryota</taxon>
        <taxon>Fungi</taxon>
        <taxon>Dikarya</taxon>
        <taxon>Ascomycota</taxon>
        <taxon>Pezizomycotina</taxon>
        <taxon>Dothideomycetes</taxon>
        <taxon>Pleosporomycetidae</taxon>
        <taxon>Venturiales</taxon>
        <taxon>Sympoventuriaceae</taxon>
        <taxon>Verruconis</taxon>
    </lineage>
</organism>
<comment type="pathway">
    <text evidence="2">Lipid metabolism.</text>
</comment>
<evidence type="ECO:0000256" key="3">
    <source>
        <dbReference type="ARBA" id="ARBA00012243"/>
    </source>
</evidence>
<dbReference type="NCBIfam" id="TIGR00163">
    <property type="entry name" value="PS_decarb"/>
    <property type="match status" value="1"/>
</dbReference>
<evidence type="ECO:0000256" key="11">
    <source>
        <dbReference type="ARBA" id="ARBA00024326"/>
    </source>
</evidence>
<evidence type="ECO:0000313" key="12">
    <source>
        <dbReference type="EMBL" id="KIW09149.1"/>
    </source>
</evidence>
<keyword evidence="6" id="KW-0443">Lipid metabolism</keyword>
<dbReference type="GeneID" id="27308058"/>
<evidence type="ECO:0000256" key="2">
    <source>
        <dbReference type="ARBA" id="ARBA00005189"/>
    </source>
</evidence>
<dbReference type="Pfam" id="PF02666">
    <property type="entry name" value="PS_Dcarbxylase"/>
    <property type="match status" value="1"/>
</dbReference>
<proteinExistence type="predicted"/>
<name>A0A0D2BCN3_9PEZI</name>
<dbReference type="InterPro" id="IPR003817">
    <property type="entry name" value="PS_Dcarbxylase"/>
</dbReference>
<dbReference type="EC" id="4.1.1.65" evidence="3"/>
<evidence type="ECO:0000256" key="8">
    <source>
        <dbReference type="ARBA" id="ARBA00023239"/>
    </source>
</evidence>